<dbReference type="InterPro" id="IPR029058">
    <property type="entry name" value="AB_hydrolase_fold"/>
</dbReference>
<dbReference type="InterPro" id="IPR019734">
    <property type="entry name" value="TPR_rpt"/>
</dbReference>
<dbReference type="InterPro" id="IPR000801">
    <property type="entry name" value="Esterase-like"/>
</dbReference>
<gene>
    <name evidence="2" type="ORF">GCM10009431_02470</name>
</gene>
<feature type="repeat" description="TPR" evidence="1">
    <location>
        <begin position="355"/>
        <end position="388"/>
    </location>
</feature>
<organism evidence="2 3">
    <name type="scientific">Gaetbulibacter jejuensis</name>
    <dbReference type="NCBI Taxonomy" id="584607"/>
    <lineage>
        <taxon>Bacteria</taxon>
        <taxon>Pseudomonadati</taxon>
        <taxon>Bacteroidota</taxon>
        <taxon>Flavobacteriia</taxon>
        <taxon>Flavobacteriales</taxon>
        <taxon>Flavobacteriaceae</taxon>
        <taxon>Gaetbulibacter</taxon>
    </lineage>
</organism>
<accession>A0ABN1JD72</accession>
<dbReference type="PANTHER" id="PTHR48098:SF6">
    <property type="entry name" value="FERRI-BACILLIBACTIN ESTERASE BESA"/>
    <property type="match status" value="1"/>
</dbReference>
<proteinExistence type="predicted"/>
<evidence type="ECO:0000313" key="2">
    <source>
        <dbReference type="EMBL" id="GAA0736529.1"/>
    </source>
</evidence>
<dbReference type="Proteomes" id="UP001500736">
    <property type="component" value="Unassembled WGS sequence"/>
</dbReference>
<protein>
    <recommendedName>
        <fullName evidence="4">Esterase</fullName>
    </recommendedName>
</protein>
<comment type="caution">
    <text evidence="2">The sequence shown here is derived from an EMBL/GenBank/DDBJ whole genome shotgun (WGS) entry which is preliminary data.</text>
</comment>
<dbReference type="SUPFAM" id="SSF53474">
    <property type="entry name" value="alpha/beta-Hydrolases"/>
    <property type="match status" value="1"/>
</dbReference>
<dbReference type="PANTHER" id="PTHR48098">
    <property type="entry name" value="ENTEROCHELIN ESTERASE-RELATED"/>
    <property type="match status" value="1"/>
</dbReference>
<evidence type="ECO:0000256" key="1">
    <source>
        <dbReference type="PROSITE-ProRule" id="PRU00339"/>
    </source>
</evidence>
<keyword evidence="1" id="KW-0802">TPR repeat</keyword>
<dbReference type="PROSITE" id="PS50005">
    <property type="entry name" value="TPR"/>
    <property type="match status" value="1"/>
</dbReference>
<name>A0ABN1JD72_9FLAO</name>
<keyword evidence="3" id="KW-1185">Reference proteome</keyword>
<dbReference type="EMBL" id="BAAAGF010000001">
    <property type="protein sequence ID" value="GAA0736529.1"/>
    <property type="molecule type" value="Genomic_DNA"/>
</dbReference>
<reference evidence="2 3" key="1">
    <citation type="journal article" date="2019" name="Int. J. Syst. Evol. Microbiol.">
        <title>The Global Catalogue of Microorganisms (GCM) 10K type strain sequencing project: providing services to taxonomists for standard genome sequencing and annotation.</title>
        <authorList>
            <consortium name="The Broad Institute Genomics Platform"/>
            <consortium name="The Broad Institute Genome Sequencing Center for Infectious Disease"/>
            <person name="Wu L."/>
            <person name="Ma J."/>
        </authorList>
    </citation>
    <scope>NUCLEOTIDE SEQUENCE [LARGE SCALE GENOMIC DNA]</scope>
    <source>
        <strain evidence="2 3">JCM 15976</strain>
    </source>
</reference>
<sequence>MIIKLILSMKRTIAFIIVLFLSYSTVAQQYSGTSKTHTIASKVFDDAREIRVFLPYSYTASQEQTYPTIYLFDAQFDAMFDMTSGITDYLAQIGELTEFIIVGIKTKHRPREFTPKSIDERTVSDWENTEIGKAYLLENYLLQEVFPLVESSYRTKPLRLAIGHSLGGTFVLNSILSHPEMFKGIIAISPNVSYDYEQLVHRFDAYFKTHDTLNKFIFVSAGTVGNMENRFAASLKKLDDVISYHKPKGLKYNYKVFQDENHSTSPLPTISQGLMAFGDLWVMSETQKQNYLNDDKQSFLSHLKAFYSDLSNWAGFEVLPTVDEANMFGYDCLNKDPKAALNVFDWALNLYPNDANLHDSKAEAYEKNGDLKNAKLYYKKALDVLEKNKATLHPEDYAFYLETFTEHLKKLD</sequence>
<evidence type="ECO:0000313" key="3">
    <source>
        <dbReference type="Proteomes" id="UP001500736"/>
    </source>
</evidence>
<dbReference type="SUPFAM" id="SSF48452">
    <property type="entry name" value="TPR-like"/>
    <property type="match status" value="1"/>
</dbReference>
<dbReference type="InterPro" id="IPR011990">
    <property type="entry name" value="TPR-like_helical_dom_sf"/>
</dbReference>
<dbReference type="Gene3D" id="3.40.50.1820">
    <property type="entry name" value="alpha/beta hydrolase"/>
    <property type="match status" value="1"/>
</dbReference>
<dbReference type="Pfam" id="PF00756">
    <property type="entry name" value="Esterase"/>
    <property type="match status" value="1"/>
</dbReference>
<dbReference type="InterPro" id="IPR050583">
    <property type="entry name" value="Mycobacterial_A85_antigen"/>
</dbReference>
<evidence type="ECO:0008006" key="4">
    <source>
        <dbReference type="Google" id="ProtNLM"/>
    </source>
</evidence>